<dbReference type="PANTHER" id="PTHR47425">
    <property type="entry name" value="FARB-RELATED"/>
    <property type="match status" value="1"/>
</dbReference>
<dbReference type="Pfam" id="PF04082">
    <property type="entry name" value="Fungal_trans"/>
    <property type="match status" value="1"/>
</dbReference>
<evidence type="ECO:0000259" key="2">
    <source>
        <dbReference type="Pfam" id="PF04082"/>
    </source>
</evidence>
<dbReference type="OrthoDB" id="4161332at2759"/>
<organism evidence="3 4">
    <name type="scientific">Neocucurbitaria cava</name>
    <dbReference type="NCBI Taxonomy" id="798079"/>
    <lineage>
        <taxon>Eukaryota</taxon>
        <taxon>Fungi</taxon>
        <taxon>Dikarya</taxon>
        <taxon>Ascomycota</taxon>
        <taxon>Pezizomycotina</taxon>
        <taxon>Dothideomycetes</taxon>
        <taxon>Pleosporomycetidae</taxon>
        <taxon>Pleosporales</taxon>
        <taxon>Pleosporineae</taxon>
        <taxon>Cucurbitariaceae</taxon>
        <taxon>Neocucurbitaria</taxon>
    </lineage>
</organism>
<evidence type="ECO:0000313" key="3">
    <source>
        <dbReference type="EMBL" id="KAJ4366100.1"/>
    </source>
</evidence>
<proteinExistence type="predicted"/>
<evidence type="ECO:0000256" key="1">
    <source>
        <dbReference type="ARBA" id="ARBA00023242"/>
    </source>
</evidence>
<dbReference type="GO" id="GO:0008270">
    <property type="term" value="F:zinc ion binding"/>
    <property type="evidence" value="ECO:0007669"/>
    <property type="project" value="InterPro"/>
</dbReference>
<keyword evidence="4" id="KW-1185">Reference proteome</keyword>
<protein>
    <recommendedName>
        <fullName evidence="2">Xylanolytic transcriptional activator regulatory domain-containing protein</fullName>
    </recommendedName>
</protein>
<dbReference type="InterPro" id="IPR007219">
    <property type="entry name" value="XnlR_reg_dom"/>
</dbReference>
<feature type="domain" description="Xylanolytic transcriptional activator regulatory" evidence="2">
    <location>
        <begin position="74"/>
        <end position="185"/>
    </location>
</feature>
<comment type="caution">
    <text evidence="3">The sequence shown here is derived from an EMBL/GenBank/DDBJ whole genome shotgun (WGS) entry which is preliminary data.</text>
</comment>
<dbReference type="GO" id="GO:0003677">
    <property type="term" value="F:DNA binding"/>
    <property type="evidence" value="ECO:0007669"/>
    <property type="project" value="InterPro"/>
</dbReference>
<reference evidence="3" key="1">
    <citation type="submission" date="2022-10" db="EMBL/GenBank/DDBJ databases">
        <title>Tapping the CABI collections for fungal endophytes: first genome assemblies for Collariella, Neodidymelliopsis, Ascochyta clinopodiicola, Didymella pomorum, Didymosphaeria variabile, Neocosmospora piperis and Neocucurbitaria cava.</title>
        <authorList>
            <person name="Hill R."/>
        </authorList>
    </citation>
    <scope>NUCLEOTIDE SEQUENCE</scope>
    <source>
        <strain evidence="3">IMI 356814</strain>
    </source>
</reference>
<dbReference type="CDD" id="cd12148">
    <property type="entry name" value="fungal_TF_MHR"/>
    <property type="match status" value="1"/>
</dbReference>
<dbReference type="GO" id="GO:0006351">
    <property type="term" value="P:DNA-templated transcription"/>
    <property type="evidence" value="ECO:0007669"/>
    <property type="project" value="InterPro"/>
</dbReference>
<dbReference type="Proteomes" id="UP001140560">
    <property type="component" value="Unassembled WGS sequence"/>
</dbReference>
<evidence type="ECO:0000313" key="4">
    <source>
        <dbReference type="Proteomes" id="UP001140560"/>
    </source>
</evidence>
<name>A0A9W8Y5E0_9PLEO</name>
<sequence length="221" mass="24410">MPSVPRKESGSLQGDKPELLCDNDGVPAPVHIVNGLLPGYVKPIPKCWTQDDVDHIAKKQGFAIPEPEVRNALLRSYVEWVHPLCPVLDLQVFLSAVAQPNGSGGRISLLVLYAVLLAGAAHVDESHLIAAGYKSRLAARKDFFVRAKLLYSLGYEGDRLKIVQALLLLSYWQEIHDDPANHWYWAELGNNKRPVEAGGLVMYASRSSSQPWSTYATQNKA</sequence>
<accession>A0A9W8Y5E0</accession>
<gene>
    <name evidence="3" type="ORF">N0V83_007735</name>
</gene>
<dbReference type="PANTHER" id="PTHR47425:SF2">
    <property type="entry name" value="FARB-RELATED"/>
    <property type="match status" value="1"/>
</dbReference>
<dbReference type="AlphaFoldDB" id="A0A9W8Y5E0"/>
<keyword evidence="1" id="KW-0539">Nucleus</keyword>
<dbReference type="InterPro" id="IPR052761">
    <property type="entry name" value="Fungal_Detox/Toxin_TFs"/>
</dbReference>
<dbReference type="EMBL" id="JAPEUY010000014">
    <property type="protein sequence ID" value="KAJ4366100.1"/>
    <property type="molecule type" value="Genomic_DNA"/>
</dbReference>